<keyword evidence="3" id="KW-1185">Reference proteome</keyword>
<comment type="caution">
    <text evidence="2">The sequence shown here is derived from an EMBL/GenBank/DDBJ whole genome shotgun (WGS) entry which is preliminary data.</text>
</comment>
<evidence type="ECO:0000313" key="2">
    <source>
        <dbReference type="EMBL" id="KQB35824.1"/>
    </source>
</evidence>
<dbReference type="Proteomes" id="UP000050320">
    <property type="component" value="Unassembled WGS sequence"/>
</dbReference>
<dbReference type="InterPro" id="IPR010419">
    <property type="entry name" value="CO_DH_gsu"/>
</dbReference>
<dbReference type="GeneID" id="84222677"/>
<dbReference type="Pfam" id="PF06240">
    <property type="entry name" value="COXG"/>
    <property type="match status" value="1"/>
</dbReference>
<dbReference type="PANTHER" id="PTHR38588:SF1">
    <property type="entry name" value="BLL0334 PROTEIN"/>
    <property type="match status" value="1"/>
</dbReference>
<dbReference type="EMBL" id="LKBG01000078">
    <property type="protein sequence ID" value="KQB35824.1"/>
    <property type="molecule type" value="Genomic_DNA"/>
</dbReference>
<dbReference type="PANTHER" id="PTHR38588">
    <property type="entry name" value="BLL0334 PROTEIN"/>
    <property type="match status" value="1"/>
</dbReference>
<dbReference type="RefSeq" id="WP_048101072.1">
    <property type="nucleotide sequence ID" value="NZ_JBBYJF010000029.1"/>
</dbReference>
<sequence>MLNFDGEFDVNARSEDAYNYVSDPDRIAKLVPDLISYTKIDGNNMKLTAKAGVSFIKGKFDLDLKIINDEKKENLKLEGHGKGTGASVDFTVDFNFKQNDGMAHIKWNADVNVVGSAASMGGRMIKSAAGKYINKLIDAYKQALEAGN</sequence>
<dbReference type="Proteomes" id="UP000050515">
    <property type="component" value="Unassembled WGS sequence"/>
</dbReference>
<evidence type="ECO:0000313" key="4">
    <source>
        <dbReference type="Proteomes" id="UP000050515"/>
    </source>
</evidence>
<reference evidence="2 3" key="2">
    <citation type="submission" date="2015-09" db="EMBL/GenBank/DDBJ databases">
        <title>Heavy metals and arsenic resistance mechanisms in polyextremophilic archaea of the family Ferroplasmaceae.</title>
        <authorList>
            <person name="Bulaev A.G."/>
            <person name="Kanygina A.V."/>
        </authorList>
    </citation>
    <scope>NUCLEOTIDE SEQUENCE [LARGE SCALE GENOMIC DNA]</scope>
    <source>
        <strain evidence="2 3">VT</strain>
    </source>
</reference>
<protein>
    <recommendedName>
        <fullName evidence="5">Carbon monoxide dehydrogenase</fullName>
    </recommendedName>
</protein>
<evidence type="ECO:0000313" key="1">
    <source>
        <dbReference type="EMBL" id="KPV46811.1"/>
    </source>
</evidence>
<organism evidence="2 3">
    <name type="scientific">Acidiplasma aeolicum</name>
    <dbReference type="NCBI Taxonomy" id="507754"/>
    <lineage>
        <taxon>Archaea</taxon>
        <taxon>Methanobacteriati</taxon>
        <taxon>Thermoplasmatota</taxon>
        <taxon>Thermoplasmata</taxon>
        <taxon>Thermoplasmatales</taxon>
        <taxon>Ferroplasmaceae</taxon>
        <taxon>Acidiplasma</taxon>
    </lineage>
</organism>
<dbReference type="PATRIC" id="fig|507754.4.peg.1727"/>
<dbReference type="AlphaFoldDB" id="A0A0Q0WJK2"/>
<reference evidence="1 4" key="1">
    <citation type="submission" date="2015-09" db="EMBL/GenBank/DDBJ databases">
        <title>Draft genome sequence of Acidiplasma aeolicum DSM 18409.</title>
        <authorList>
            <person name="Hemp J."/>
        </authorList>
    </citation>
    <scope>NUCLEOTIDE SEQUENCE [LARGE SCALE GENOMIC DNA]</scope>
    <source>
        <strain evidence="1 4">V</strain>
    </source>
</reference>
<gene>
    <name evidence="2" type="ORF">AOG54_02635</name>
    <name evidence="1" type="ORF">SE19_03935</name>
</gene>
<dbReference type="EMBL" id="LJCQ01000179">
    <property type="protein sequence ID" value="KPV46811.1"/>
    <property type="molecule type" value="Genomic_DNA"/>
</dbReference>
<evidence type="ECO:0008006" key="5">
    <source>
        <dbReference type="Google" id="ProtNLM"/>
    </source>
</evidence>
<dbReference type="Gene3D" id="3.30.530.20">
    <property type="match status" value="1"/>
</dbReference>
<proteinExistence type="predicted"/>
<dbReference type="CDD" id="cd05018">
    <property type="entry name" value="CoxG"/>
    <property type="match status" value="1"/>
</dbReference>
<dbReference type="OrthoDB" id="57259at2157"/>
<name>A0A0Q0WJK2_9ARCH</name>
<evidence type="ECO:0000313" key="3">
    <source>
        <dbReference type="Proteomes" id="UP000050320"/>
    </source>
</evidence>
<dbReference type="SUPFAM" id="SSF55961">
    <property type="entry name" value="Bet v1-like"/>
    <property type="match status" value="1"/>
</dbReference>
<accession>A0A0Q0WJK2</accession>
<dbReference type="InterPro" id="IPR023393">
    <property type="entry name" value="START-like_dom_sf"/>
</dbReference>